<accession>A0AAJ6IJ73</accession>
<keyword evidence="2" id="KW-1185">Reference proteome</keyword>
<evidence type="ECO:0000313" key="2">
    <source>
        <dbReference type="Proteomes" id="UP001244586"/>
    </source>
</evidence>
<gene>
    <name evidence="1" type="ORF">QBJ73_19080</name>
</gene>
<protein>
    <submittedName>
        <fullName evidence="1">Uncharacterized protein</fullName>
    </submittedName>
</protein>
<dbReference type="Proteomes" id="UP001244586">
    <property type="component" value="Plasmid pAYTCM-2"/>
</dbReference>
<dbReference type="AlphaFoldDB" id="A0AAJ6IJ73"/>
<proteinExistence type="predicted"/>
<geneLocation type="plasmid" evidence="1 2">
    <name>pAYTCM-2</name>
</geneLocation>
<organism evidence="1 2">
    <name type="scientific">Acinetobacter johnsonii</name>
    <dbReference type="NCBI Taxonomy" id="40214"/>
    <lineage>
        <taxon>Bacteria</taxon>
        <taxon>Pseudomonadati</taxon>
        <taxon>Pseudomonadota</taxon>
        <taxon>Gammaproteobacteria</taxon>
        <taxon>Moraxellales</taxon>
        <taxon>Moraxellaceae</taxon>
        <taxon>Acinetobacter</taxon>
    </lineage>
</organism>
<keyword evidence="1" id="KW-0614">Plasmid</keyword>
<reference evidence="1 2" key="1">
    <citation type="submission" date="2023-04" db="EMBL/GenBank/DDBJ databases">
        <title>Acinetobacter johnsonii isolate AYTCM encoding NDM-1, OXA-58 and PER-1.</title>
        <authorList>
            <person name="Tian C."/>
            <person name="Wang S."/>
            <person name="Fan X."/>
            <person name="Xia D."/>
        </authorList>
    </citation>
    <scope>NUCLEOTIDE SEQUENCE [LARGE SCALE GENOMIC DNA]</scope>
    <source>
        <strain evidence="1 2">AYTCM</strain>
        <plasmid evidence="1 2">pAYTCM-2</plasmid>
    </source>
</reference>
<name>A0AAJ6IJ73_ACIJO</name>
<evidence type="ECO:0000313" key="1">
    <source>
        <dbReference type="EMBL" id="WMG20088.1"/>
    </source>
</evidence>
<dbReference type="RefSeq" id="WP_308469704.1">
    <property type="nucleotide sequence ID" value="NZ_CP121778.1"/>
</dbReference>
<dbReference type="EMBL" id="CP121778">
    <property type="protein sequence ID" value="WMG20088.1"/>
    <property type="molecule type" value="Genomic_DNA"/>
</dbReference>
<sequence length="104" mass="11975">MKKLTKTAYNKLVKAKILSTGLYNGTNVEAAEIDDQLYAHLQDIKQDYKKGKLTLFNADAEIAVNYLKFEDAYLDDLHIDYSSDDFYGSYDDNMKDIKTHFGDF</sequence>